<dbReference type="Proteomes" id="UP000645217">
    <property type="component" value="Unassembled WGS sequence"/>
</dbReference>
<sequence length="306" mass="33676">MSQQSQLRSFLTSRRARLTPPEVGLPWRDGRRVAGLRREEIALLAGVSVDYYTRLEQGRAGNVSDQVLTAVADALRLDGLERRHLSDLVRAEAGRSGRRGPAAGAVVRARPALHATLQALDPVPALLYGPRLEVVGINRMGAVLFDDFDRKPPIERNLARWVLLDPKARAVYPDWEEIATQAVYILRVAHGRDARDPTLTALVRELSARSEHFARHWGDHGVFEHTHGPKRVRHEAVGVMTLNYETLRPQADPGIRLTLYTAPPGSPAEEKLRRLAEWARAAGTGAGREPSARAGRESAPGGAAPR</sequence>
<proteinExistence type="predicted"/>
<dbReference type="RefSeq" id="WP_189166123.1">
    <property type="nucleotide sequence ID" value="NZ_BMNT01000036.1"/>
</dbReference>
<dbReference type="InterPro" id="IPR041413">
    <property type="entry name" value="MLTR_LBD"/>
</dbReference>
<dbReference type="PANTHER" id="PTHR35010">
    <property type="entry name" value="BLL4672 PROTEIN-RELATED"/>
    <property type="match status" value="1"/>
</dbReference>
<comment type="caution">
    <text evidence="3">The sequence shown here is derived from an EMBL/GenBank/DDBJ whole genome shotgun (WGS) entry which is preliminary data.</text>
</comment>
<feature type="region of interest" description="Disordered" evidence="1">
    <location>
        <begin position="277"/>
        <end position="306"/>
    </location>
</feature>
<protein>
    <submittedName>
        <fullName evidence="3">Transcriptional regulator</fullName>
    </submittedName>
</protein>
<dbReference type="SMART" id="SM00530">
    <property type="entry name" value="HTH_XRE"/>
    <property type="match status" value="1"/>
</dbReference>
<feature type="domain" description="HTH cro/C1-type" evidence="2">
    <location>
        <begin position="31"/>
        <end position="80"/>
    </location>
</feature>
<dbReference type="PROSITE" id="PS50943">
    <property type="entry name" value="HTH_CROC1"/>
    <property type="match status" value="1"/>
</dbReference>
<dbReference type="PANTHER" id="PTHR35010:SF2">
    <property type="entry name" value="BLL4672 PROTEIN"/>
    <property type="match status" value="1"/>
</dbReference>
<dbReference type="Pfam" id="PF13560">
    <property type="entry name" value="HTH_31"/>
    <property type="match status" value="1"/>
</dbReference>
<dbReference type="Gene3D" id="3.30.450.180">
    <property type="match status" value="1"/>
</dbReference>
<dbReference type="SUPFAM" id="SSF47413">
    <property type="entry name" value="lambda repressor-like DNA-binding domains"/>
    <property type="match status" value="1"/>
</dbReference>
<gene>
    <name evidence="3" type="ORF">GCM10007964_56890</name>
</gene>
<evidence type="ECO:0000313" key="3">
    <source>
        <dbReference type="EMBL" id="GGL07214.1"/>
    </source>
</evidence>
<organism evidence="3 4">
    <name type="scientific">Sphaerisporangium melleum</name>
    <dbReference type="NCBI Taxonomy" id="321316"/>
    <lineage>
        <taxon>Bacteria</taxon>
        <taxon>Bacillati</taxon>
        <taxon>Actinomycetota</taxon>
        <taxon>Actinomycetes</taxon>
        <taxon>Streptosporangiales</taxon>
        <taxon>Streptosporangiaceae</taxon>
        <taxon>Sphaerisporangium</taxon>
    </lineage>
</organism>
<dbReference type="Pfam" id="PF17765">
    <property type="entry name" value="MLTR_LBD"/>
    <property type="match status" value="1"/>
</dbReference>
<dbReference type="InterPro" id="IPR001387">
    <property type="entry name" value="Cro/C1-type_HTH"/>
</dbReference>
<accession>A0A917VQA8</accession>
<evidence type="ECO:0000256" key="1">
    <source>
        <dbReference type="SAM" id="MobiDB-lite"/>
    </source>
</evidence>
<evidence type="ECO:0000313" key="4">
    <source>
        <dbReference type="Proteomes" id="UP000645217"/>
    </source>
</evidence>
<reference evidence="3" key="2">
    <citation type="submission" date="2020-09" db="EMBL/GenBank/DDBJ databases">
        <authorList>
            <person name="Sun Q."/>
            <person name="Ohkuma M."/>
        </authorList>
    </citation>
    <scope>NUCLEOTIDE SEQUENCE</scope>
    <source>
        <strain evidence="3">JCM 13064</strain>
    </source>
</reference>
<reference evidence="3" key="1">
    <citation type="journal article" date="2014" name="Int. J. Syst. Evol. Microbiol.">
        <title>Complete genome sequence of Corynebacterium casei LMG S-19264T (=DSM 44701T), isolated from a smear-ripened cheese.</title>
        <authorList>
            <consortium name="US DOE Joint Genome Institute (JGI-PGF)"/>
            <person name="Walter F."/>
            <person name="Albersmeier A."/>
            <person name="Kalinowski J."/>
            <person name="Ruckert C."/>
        </authorList>
    </citation>
    <scope>NUCLEOTIDE SEQUENCE</scope>
    <source>
        <strain evidence="3">JCM 13064</strain>
    </source>
</reference>
<dbReference type="EMBL" id="BMNT01000036">
    <property type="protein sequence ID" value="GGL07214.1"/>
    <property type="molecule type" value="Genomic_DNA"/>
</dbReference>
<dbReference type="InterPro" id="IPR010982">
    <property type="entry name" value="Lambda_DNA-bd_dom_sf"/>
</dbReference>
<dbReference type="CDD" id="cd00093">
    <property type="entry name" value="HTH_XRE"/>
    <property type="match status" value="1"/>
</dbReference>
<dbReference type="GO" id="GO:0003677">
    <property type="term" value="F:DNA binding"/>
    <property type="evidence" value="ECO:0007669"/>
    <property type="project" value="InterPro"/>
</dbReference>
<dbReference type="AlphaFoldDB" id="A0A917VQA8"/>
<evidence type="ECO:0000259" key="2">
    <source>
        <dbReference type="PROSITE" id="PS50943"/>
    </source>
</evidence>
<keyword evidence="4" id="KW-1185">Reference proteome</keyword>
<dbReference type="Gene3D" id="1.10.260.40">
    <property type="entry name" value="lambda repressor-like DNA-binding domains"/>
    <property type="match status" value="1"/>
</dbReference>
<name>A0A917VQA8_9ACTN</name>